<protein>
    <submittedName>
        <fullName evidence="3">Helix-turn-helix domain-containing protein</fullName>
    </submittedName>
</protein>
<dbReference type="Proteomes" id="UP000563898">
    <property type="component" value="Unassembled WGS sequence"/>
</dbReference>
<dbReference type="PANTHER" id="PTHR35010">
    <property type="entry name" value="BLL4672 PROTEIN-RELATED"/>
    <property type="match status" value="1"/>
</dbReference>
<dbReference type="AlphaFoldDB" id="A0A846WN74"/>
<proteinExistence type="predicted"/>
<dbReference type="EMBL" id="JAAXPC010000008">
    <property type="protein sequence ID" value="NKY03045.1"/>
    <property type="molecule type" value="Genomic_DNA"/>
</dbReference>
<evidence type="ECO:0000313" key="4">
    <source>
        <dbReference type="Proteomes" id="UP000563898"/>
    </source>
</evidence>
<sequence>MVRVVKNEEFGKTVRRHRERLSPEAVGLPGGGRRRAPGLRREELAMTAGISVDYLTRLEQGRATSPSPQVVESLTRALRLPDADRERLFLLAGYTAPGIGLIRTRIAPSVTRMLDRLAGTPVVVYDAAWNLLIANPAYDALMGDTSVLTRWERNALWRNIHGPASRARQSAQEHDAQIKRLVADLRMTAVRYPTDPTLRDLIDELTSSSARFTELWESADDAPAPDAARHKVIDHPTVGPITLDCDTLVVAGDDLRIMIYTAEPDTADAEKLDLAIVLGTQALSLRGP</sequence>
<feature type="domain" description="HTH cro/C1-type" evidence="2">
    <location>
        <begin position="34"/>
        <end position="85"/>
    </location>
</feature>
<dbReference type="InterPro" id="IPR001387">
    <property type="entry name" value="Cro/C1-type_HTH"/>
</dbReference>
<organism evidence="3 4">
    <name type="scientific">Gordonia polyisoprenivorans</name>
    <dbReference type="NCBI Taxonomy" id="84595"/>
    <lineage>
        <taxon>Bacteria</taxon>
        <taxon>Bacillati</taxon>
        <taxon>Actinomycetota</taxon>
        <taxon>Actinomycetes</taxon>
        <taxon>Mycobacteriales</taxon>
        <taxon>Gordoniaceae</taxon>
        <taxon>Gordonia</taxon>
    </lineage>
</organism>
<dbReference type="CDD" id="cd00093">
    <property type="entry name" value="HTH_XRE"/>
    <property type="match status" value="1"/>
</dbReference>
<accession>A0A846WN74</accession>
<comment type="caution">
    <text evidence="3">The sequence shown here is derived from an EMBL/GenBank/DDBJ whole genome shotgun (WGS) entry which is preliminary data.</text>
</comment>
<feature type="region of interest" description="Disordered" evidence="1">
    <location>
        <begin position="15"/>
        <end position="36"/>
    </location>
</feature>
<dbReference type="Gene3D" id="1.10.260.40">
    <property type="entry name" value="lambda repressor-like DNA-binding domains"/>
    <property type="match status" value="1"/>
</dbReference>
<dbReference type="InterPro" id="IPR041413">
    <property type="entry name" value="MLTR_LBD"/>
</dbReference>
<evidence type="ECO:0000259" key="2">
    <source>
        <dbReference type="PROSITE" id="PS50943"/>
    </source>
</evidence>
<dbReference type="InterPro" id="IPR010982">
    <property type="entry name" value="Lambda_DNA-bd_dom_sf"/>
</dbReference>
<gene>
    <name evidence="3" type="ORF">HGA05_15855</name>
</gene>
<evidence type="ECO:0000313" key="3">
    <source>
        <dbReference type="EMBL" id="NKY03045.1"/>
    </source>
</evidence>
<dbReference type="Pfam" id="PF13560">
    <property type="entry name" value="HTH_31"/>
    <property type="match status" value="1"/>
</dbReference>
<reference evidence="3 4" key="1">
    <citation type="submission" date="2020-04" db="EMBL/GenBank/DDBJ databases">
        <title>MicrobeNet Type strains.</title>
        <authorList>
            <person name="Nicholson A.C."/>
        </authorList>
    </citation>
    <scope>NUCLEOTIDE SEQUENCE [LARGE SCALE GENOMIC DNA]</scope>
    <source>
        <strain evidence="3 4">ATCC BAA-14</strain>
    </source>
</reference>
<name>A0A846WN74_9ACTN</name>
<dbReference type="PANTHER" id="PTHR35010:SF2">
    <property type="entry name" value="BLL4672 PROTEIN"/>
    <property type="match status" value="1"/>
</dbReference>
<dbReference type="Gene3D" id="3.30.450.180">
    <property type="match status" value="1"/>
</dbReference>
<evidence type="ECO:0000256" key="1">
    <source>
        <dbReference type="SAM" id="MobiDB-lite"/>
    </source>
</evidence>
<dbReference type="GO" id="GO:0003677">
    <property type="term" value="F:DNA binding"/>
    <property type="evidence" value="ECO:0007669"/>
    <property type="project" value="InterPro"/>
</dbReference>
<dbReference type="SMART" id="SM00530">
    <property type="entry name" value="HTH_XRE"/>
    <property type="match status" value="1"/>
</dbReference>
<dbReference type="SUPFAM" id="SSF47413">
    <property type="entry name" value="lambda repressor-like DNA-binding domains"/>
    <property type="match status" value="1"/>
</dbReference>
<dbReference type="PROSITE" id="PS50943">
    <property type="entry name" value="HTH_CROC1"/>
    <property type="match status" value="1"/>
</dbReference>
<dbReference type="Pfam" id="PF17765">
    <property type="entry name" value="MLTR_LBD"/>
    <property type="match status" value="1"/>
</dbReference>